<name>A0A0E9T6P4_ANGAN</name>
<evidence type="ECO:0000313" key="1">
    <source>
        <dbReference type="EMBL" id="JAH49339.1"/>
    </source>
</evidence>
<sequence>MTSGAPPPDPMEEGKPLHVSVPVHTVPLQCLFGLVWINMA</sequence>
<proteinExistence type="predicted"/>
<organism evidence="1">
    <name type="scientific">Anguilla anguilla</name>
    <name type="common">European freshwater eel</name>
    <name type="synonym">Muraena anguilla</name>
    <dbReference type="NCBI Taxonomy" id="7936"/>
    <lineage>
        <taxon>Eukaryota</taxon>
        <taxon>Metazoa</taxon>
        <taxon>Chordata</taxon>
        <taxon>Craniata</taxon>
        <taxon>Vertebrata</taxon>
        <taxon>Euteleostomi</taxon>
        <taxon>Actinopterygii</taxon>
        <taxon>Neopterygii</taxon>
        <taxon>Teleostei</taxon>
        <taxon>Anguilliformes</taxon>
        <taxon>Anguillidae</taxon>
        <taxon>Anguilla</taxon>
    </lineage>
</organism>
<reference evidence="1" key="1">
    <citation type="submission" date="2014-11" db="EMBL/GenBank/DDBJ databases">
        <authorList>
            <person name="Amaro Gonzalez C."/>
        </authorList>
    </citation>
    <scope>NUCLEOTIDE SEQUENCE</scope>
</reference>
<dbReference type="AlphaFoldDB" id="A0A0E9T6P4"/>
<dbReference type="EMBL" id="GBXM01059238">
    <property type="protein sequence ID" value="JAH49339.1"/>
    <property type="molecule type" value="Transcribed_RNA"/>
</dbReference>
<accession>A0A0E9T6P4</accession>
<protein>
    <submittedName>
        <fullName evidence="1">Uncharacterized protein</fullName>
    </submittedName>
</protein>
<reference evidence="1" key="2">
    <citation type="journal article" date="2015" name="Fish Shellfish Immunol.">
        <title>Early steps in the European eel (Anguilla anguilla)-Vibrio vulnificus interaction in the gills: Role of the RtxA13 toxin.</title>
        <authorList>
            <person name="Callol A."/>
            <person name="Pajuelo D."/>
            <person name="Ebbesson L."/>
            <person name="Teles M."/>
            <person name="MacKenzie S."/>
            <person name="Amaro C."/>
        </authorList>
    </citation>
    <scope>NUCLEOTIDE SEQUENCE</scope>
</reference>